<dbReference type="Pfam" id="PF07727">
    <property type="entry name" value="RVT_2"/>
    <property type="match status" value="2"/>
</dbReference>
<evidence type="ECO:0000259" key="1">
    <source>
        <dbReference type="Pfam" id="PF07727"/>
    </source>
</evidence>
<dbReference type="InterPro" id="IPR013103">
    <property type="entry name" value="RVT_2"/>
</dbReference>
<name>A0A5A7V6R9_CUCMM</name>
<sequence>MEEMTALKQNETWEIVELPRNKKPVGCKWVFTIKFLWSLAVNLDRSLYQLDVKNTFLNGDLEEEVFISLPPGLEKELASSKICKLKKSLYGLKQSPRAWFERFGKVVQLILTGDDEASLDDFEKKLASEFQIKDLGLLKYFLGMEFARSKKGIFVNKRKYVLDLLEETSLLGCRIAKTPIRPNLKLLAAKAKEIKDREQYQRLLGRLIYCICWSPEKGILFKRNNHFQVEGYTNAD</sequence>
<dbReference type="GO" id="GO:0016301">
    <property type="term" value="F:kinase activity"/>
    <property type="evidence" value="ECO:0007669"/>
    <property type="project" value="UniProtKB-KW"/>
</dbReference>
<dbReference type="InterPro" id="IPR043502">
    <property type="entry name" value="DNA/RNA_pol_sf"/>
</dbReference>
<dbReference type="STRING" id="1194695.A0A5A7V6R9"/>
<dbReference type="EMBL" id="SSTE01004817">
    <property type="protein sequence ID" value="KAA0061369.1"/>
    <property type="molecule type" value="Genomic_DNA"/>
</dbReference>
<feature type="domain" description="Reverse transcriptase Ty1/copia-type" evidence="1">
    <location>
        <begin position="108"/>
        <end position="181"/>
    </location>
</feature>
<dbReference type="AlphaFoldDB" id="A0A5A7V6R9"/>
<evidence type="ECO:0000313" key="2">
    <source>
        <dbReference type="EMBL" id="KAA0061369.1"/>
    </source>
</evidence>
<protein>
    <submittedName>
        <fullName evidence="2">Cysteine-rich RLK RECEPTOR-like protein kinase</fullName>
    </submittedName>
</protein>
<evidence type="ECO:0000313" key="5">
    <source>
        <dbReference type="Proteomes" id="UP000321947"/>
    </source>
</evidence>
<evidence type="ECO:0000313" key="3">
    <source>
        <dbReference type="EMBL" id="TYK14724.1"/>
    </source>
</evidence>
<dbReference type="Proteomes" id="UP000321947">
    <property type="component" value="Unassembled WGS sequence"/>
</dbReference>
<feature type="domain" description="Reverse transcriptase Ty1/copia-type" evidence="1">
    <location>
        <begin position="33"/>
        <end position="106"/>
    </location>
</feature>
<dbReference type="EMBL" id="SSTD01009149">
    <property type="protein sequence ID" value="TYK14724.1"/>
    <property type="molecule type" value="Genomic_DNA"/>
</dbReference>
<proteinExistence type="predicted"/>
<organism evidence="2 4">
    <name type="scientific">Cucumis melo var. makuwa</name>
    <name type="common">Oriental melon</name>
    <dbReference type="NCBI Taxonomy" id="1194695"/>
    <lineage>
        <taxon>Eukaryota</taxon>
        <taxon>Viridiplantae</taxon>
        <taxon>Streptophyta</taxon>
        <taxon>Embryophyta</taxon>
        <taxon>Tracheophyta</taxon>
        <taxon>Spermatophyta</taxon>
        <taxon>Magnoliopsida</taxon>
        <taxon>eudicotyledons</taxon>
        <taxon>Gunneridae</taxon>
        <taxon>Pentapetalae</taxon>
        <taxon>rosids</taxon>
        <taxon>fabids</taxon>
        <taxon>Cucurbitales</taxon>
        <taxon>Cucurbitaceae</taxon>
        <taxon>Benincaseae</taxon>
        <taxon>Cucumis</taxon>
    </lineage>
</organism>
<keyword evidence="2" id="KW-0808">Transferase</keyword>
<gene>
    <name evidence="3" type="ORF">E5676_scaffold692G00560</name>
    <name evidence="2" type="ORF">E6C27_scaffold749G00550</name>
</gene>
<keyword evidence="2" id="KW-0418">Kinase</keyword>
<keyword evidence="2" id="KW-0675">Receptor</keyword>
<accession>A0A5A7V6R9</accession>
<dbReference type="Proteomes" id="UP000321393">
    <property type="component" value="Unassembled WGS sequence"/>
</dbReference>
<reference evidence="4 5" key="1">
    <citation type="submission" date="2019-08" db="EMBL/GenBank/DDBJ databases">
        <title>Draft genome sequences of two oriental melons (Cucumis melo L. var makuwa).</title>
        <authorList>
            <person name="Kwon S.-Y."/>
        </authorList>
    </citation>
    <scope>NUCLEOTIDE SEQUENCE [LARGE SCALE GENOMIC DNA]</scope>
    <source>
        <strain evidence="5">cv. Chang Bougi</strain>
        <strain evidence="4">cv. SW 3</strain>
        <tissue evidence="2">Leaf</tissue>
    </source>
</reference>
<dbReference type="OrthoDB" id="128382at2759"/>
<comment type="caution">
    <text evidence="2">The sequence shown here is derived from an EMBL/GenBank/DDBJ whole genome shotgun (WGS) entry which is preliminary data.</text>
</comment>
<dbReference type="SUPFAM" id="SSF56672">
    <property type="entry name" value="DNA/RNA polymerases"/>
    <property type="match status" value="1"/>
</dbReference>
<evidence type="ECO:0000313" key="4">
    <source>
        <dbReference type="Proteomes" id="UP000321393"/>
    </source>
</evidence>